<proteinExistence type="predicted"/>
<sequence>MKEQLKLRCKVFALSVIEMTEGLARKNATFPICNQIIRSSTSIGANYRAALRARSKAEFLSKLGIVEEEADETLYWLELIKDSGLGEASVIDPIWKECNELLSIFIATIKTSKENQKSSRNPINKSNT</sequence>
<evidence type="ECO:0000313" key="2">
    <source>
        <dbReference type="Proteomes" id="UP000198756"/>
    </source>
</evidence>
<dbReference type="PANTHER" id="PTHR38471:SF2">
    <property type="entry name" value="FOUR HELIX BUNDLE PROTEIN"/>
    <property type="match status" value="1"/>
</dbReference>
<dbReference type="InterPro" id="IPR036583">
    <property type="entry name" value="23S_rRNA_IVS_sf"/>
</dbReference>
<dbReference type="SUPFAM" id="SSF158446">
    <property type="entry name" value="IVS-encoded protein-like"/>
    <property type="match status" value="1"/>
</dbReference>
<name>A0A1G5ZL25_9BACT</name>
<dbReference type="RefSeq" id="WP_092734304.1">
    <property type="nucleotide sequence ID" value="NZ_FMXE01000043.1"/>
</dbReference>
<dbReference type="PIRSF" id="PIRSF035652">
    <property type="entry name" value="CHP02436"/>
    <property type="match status" value="1"/>
</dbReference>
<protein>
    <submittedName>
        <fullName evidence="1">Four helix bundle protein</fullName>
    </submittedName>
</protein>
<gene>
    <name evidence="1" type="ORF">SAMN03080617_04033</name>
</gene>
<dbReference type="Pfam" id="PF05635">
    <property type="entry name" value="23S_rRNA_IVP"/>
    <property type="match status" value="1"/>
</dbReference>
<dbReference type="Proteomes" id="UP000198756">
    <property type="component" value="Unassembled WGS sequence"/>
</dbReference>
<dbReference type="STRING" id="279824.SAMN03080617_04033"/>
<evidence type="ECO:0000313" key="1">
    <source>
        <dbReference type="EMBL" id="SDA95267.1"/>
    </source>
</evidence>
<dbReference type="AlphaFoldDB" id="A0A1G5ZL25"/>
<dbReference type="NCBIfam" id="TIGR02436">
    <property type="entry name" value="four helix bundle protein"/>
    <property type="match status" value="1"/>
</dbReference>
<accession>A0A1G5ZL25</accession>
<dbReference type="OrthoDB" id="285993at2"/>
<dbReference type="InterPro" id="IPR012657">
    <property type="entry name" value="23S_rRNA-intervening_sequence"/>
</dbReference>
<dbReference type="PANTHER" id="PTHR38471">
    <property type="entry name" value="FOUR HELIX BUNDLE PROTEIN"/>
    <property type="match status" value="1"/>
</dbReference>
<reference evidence="2" key="1">
    <citation type="submission" date="2016-10" db="EMBL/GenBank/DDBJ databases">
        <authorList>
            <person name="Varghese N."/>
            <person name="Submissions S."/>
        </authorList>
    </citation>
    <scope>NUCLEOTIDE SEQUENCE [LARGE SCALE GENOMIC DNA]</scope>
    <source>
        <strain evidence="2">DSM 22703</strain>
    </source>
</reference>
<dbReference type="EMBL" id="FMXE01000043">
    <property type="protein sequence ID" value="SDA95267.1"/>
    <property type="molecule type" value="Genomic_DNA"/>
</dbReference>
<organism evidence="1 2">
    <name type="scientific">Algoriphagus alkaliphilus</name>
    <dbReference type="NCBI Taxonomy" id="279824"/>
    <lineage>
        <taxon>Bacteria</taxon>
        <taxon>Pseudomonadati</taxon>
        <taxon>Bacteroidota</taxon>
        <taxon>Cytophagia</taxon>
        <taxon>Cytophagales</taxon>
        <taxon>Cyclobacteriaceae</taxon>
        <taxon>Algoriphagus</taxon>
    </lineage>
</organism>
<dbReference type="Gene3D" id="1.20.1440.60">
    <property type="entry name" value="23S rRNA-intervening sequence"/>
    <property type="match status" value="1"/>
</dbReference>
<keyword evidence="2" id="KW-1185">Reference proteome</keyword>